<accession>A0A9W7KUJ2</accession>
<proteinExistence type="predicted"/>
<evidence type="ECO:0000313" key="2">
    <source>
        <dbReference type="Proteomes" id="UP001165160"/>
    </source>
</evidence>
<organism evidence="1 2">
    <name type="scientific">Triparma verrucosa</name>
    <dbReference type="NCBI Taxonomy" id="1606542"/>
    <lineage>
        <taxon>Eukaryota</taxon>
        <taxon>Sar</taxon>
        <taxon>Stramenopiles</taxon>
        <taxon>Ochrophyta</taxon>
        <taxon>Bolidophyceae</taxon>
        <taxon>Parmales</taxon>
        <taxon>Triparmaceae</taxon>
        <taxon>Triparma</taxon>
    </lineage>
</organism>
<protein>
    <submittedName>
        <fullName evidence="1">Uncharacterized protein</fullName>
    </submittedName>
</protein>
<name>A0A9W7KUJ2_9STRA</name>
<sequence>MSLVAVPEEGVIQAQREVASGTVELSGYFHLVDDDFAQHSDPATLTWRAYLAQNVTYLLTKCARNNIPVAPLTWKFIYNHTSLTTTVRRFDKMEQNTILDYAADVKPILDIIHGPAVENGTILGNIYASYQSFLLPTTIAHSQLKHGNKLYVRPYIPNYSLNKLGIRALDWCIGIGSPLCEDLEADLIKFHSNLSAEVVASLAMDDNVAIGLPIDTKGSSVRATASGVQQFWNVGSSSPSRRAIFKSHLAMVYVFIRTPFSGELKMAFATGAQLLENGGDDINDGCLITEQELTNTNTYKLQFLPINVAILTLNQFVDERIELNLNVMTKKEANLTSTYHGKIVKSLNLMSTLSMLNSVPGVTAILCEAQAFKEQIEVRFYGKLMATLTTTAAVSGYTVRVGMENGASKLSPMLLTKGWQRLVLVVKYRENDTAINDFKLTPERCFITSLSGTVDLEQVGGLHSVHHSQAARPLEHGDKMWVRDVGAPFTSRVAMMIIITPFMSIALQELDDHFEPRPLREEFSYNEADNDEAMYVEGDDYERGKGMLLAYDQKEQRICGIISRMTMVDRSKIELLYLVGLVVPPNRGQVTRQTSQSFFRRGLLSWG</sequence>
<comment type="caution">
    <text evidence="1">The sequence shown here is derived from an EMBL/GenBank/DDBJ whole genome shotgun (WGS) entry which is preliminary data.</text>
</comment>
<dbReference type="AlphaFoldDB" id="A0A9W7KUJ2"/>
<gene>
    <name evidence="1" type="ORF">TrVE_jg6532</name>
</gene>
<dbReference type="EMBL" id="BRXX01000434">
    <property type="protein sequence ID" value="GMI11826.1"/>
    <property type="molecule type" value="Genomic_DNA"/>
</dbReference>
<keyword evidence="2" id="KW-1185">Reference proteome</keyword>
<reference evidence="2" key="1">
    <citation type="journal article" date="2023" name="Commun. Biol.">
        <title>Genome analysis of Parmales, the sister group of diatoms, reveals the evolutionary specialization of diatoms from phago-mixotrophs to photoautotrophs.</title>
        <authorList>
            <person name="Ban H."/>
            <person name="Sato S."/>
            <person name="Yoshikawa S."/>
            <person name="Yamada K."/>
            <person name="Nakamura Y."/>
            <person name="Ichinomiya M."/>
            <person name="Sato N."/>
            <person name="Blanc-Mathieu R."/>
            <person name="Endo H."/>
            <person name="Kuwata A."/>
            <person name="Ogata H."/>
        </authorList>
    </citation>
    <scope>NUCLEOTIDE SEQUENCE [LARGE SCALE GENOMIC DNA]</scope>
    <source>
        <strain evidence="2">NIES 3699</strain>
    </source>
</reference>
<dbReference type="Proteomes" id="UP001165160">
    <property type="component" value="Unassembled WGS sequence"/>
</dbReference>
<evidence type="ECO:0000313" key="1">
    <source>
        <dbReference type="EMBL" id="GMI11826.1"/>
    </source>
</evidence>